<organism evidence="1">
    <name type="scientific">bioreactor metagenome</name>
    <dbReference type="NCBI Taxonomy" id="1076179"/>
    <lineage>
        <taxon>unclassified sequences</taxon>
        <taxon>metagenomes</taxon>
        <taxon>ecological metagenomes</taxon>
    </lineage>
</organism>
<accession>A0A645BAQ2</accession>
<comment type="caution">
    <text evidence="1">The sequence shown here is derived from an EMBL/GenBank/DDBJ whole genome shotgun (WGS) entry which is preliminary data.</text>
</comment>
<proteinExistence type="predicted"/>
<reference evidence="1" key="1">
    <citation type="submission" date="2019-08" db="EMBL/GenBank/DDBJ databases">
        <authorList>
            <person name="Kucharzyk K."/>
            <person name="Murdoch R.W."/>
            <person name="Higgins S."/>
            <person name="Loffler F."/>
        </authorList>
    </citation>
    <scope>NUCLEOTIDE SEQUENCE</scope>
</reference>
<dbReference type="EMBL" id="VSSQ01017695">
    <property type="protein sequence ID" value="MPM60233.1"/>
    <property type="molecule type" value="Genomic_DNA"/>
</dbReference>
<name>A0A645BAQ2_9ZZZZ</name>
<sequence length="74" mass="8549">MNEKIKQAVELAKQEYKKEYGEDAKLENGDEFVTVFNDGVLIMGLEDTNFNIKFILGEPYKVDFSLGMYESEDE</sequence>
<evidence type="ECO:0000313" key="1">
    <source>
        <dbReference type="EMBL" id="MPM60233.1"/>
    </source>
</evidence>
<protein>
    <submittedName>
        <fullName evidence="1">Uncharacterized protein</fullName>
    </submittedName>
</protein>
<gene>
    <name evidence="1" type="ORF">SDC9_107084</name>
</gene>
<dbReference type="AlphaFoldDB" id="A0A645BAQ2"/>